<dbReference type="PANTHER" id="PTHR30461:SF2">
    <property type="entry name" value="SERINE RECOMBINASE PINE-RELATED"/>
    <property type="match status" value="1"/>
</dbReference>
<dbReference type="SUPFAM" id="SSF53041">
    <property type="entry name" value="Resolvase-like"/>
    <property type="match status" value="1"/>
</dbReference>
<gene>
    <name evidence="8" type="ORF">DSM112329_02794</name>
</gene>
<name>A0AAU7AWA5_9ACTN</name>
<evidence type="ECO:0000256" key="3">
    <source>
        <dbReference type="ARBA" id="ARBA00023125"/>
    </source>
</evidence>
<dbReference type="Pfam" id="PF00239">
    <property type="entry name" value="Resolvase"/>
    <property type="match status" value="1"/>
</dbReference>
<feature type="domain" description="Resolvase/invertase-type recombinase catalytic" evidence="7">
    <location>
        <begin position="23"/>
        <end position="157"/>
    </location>
</feature>
<dbReference type="GO" id="GO:0000150">
    <property type="term" value="F:DNA strand exchange activity"/>
    <property type="evidence" value="ECO:0007669"/>
    <property type="project" value="InterPro"/>
</dbReference>
<dbReference type="InterPro" id="IPR006120">
    <property type="entry name" value="Resolvase_HTH_dom"/>
</dbReference>
<accession>A0AAU7AWA5</accession>
<keyword evidence="2" id="KW-0229">DNA integration</keyword>
<dbReference type="PROSITE" id="PS00397">
    <property type="entry name" value="RECOMBINASES_1"/>
    <property type="match status" value="1"/>
</dbReference>
<dbReference type="InterPro" id="IPR036162">
    <property type="entry name" value="Resolvase-like_N_sf"/>
</dbReference>
<reference evidence="8" key="1">
    <citation type="submission" date="2022-12" db="EMBL/GenBank/DDBJ databases">
        <title>Paraconexibacter alkalitolerans sp. nov. and Baekduia alba sp. nov., isolated from soil and emended description of the genera Paraconexibacter (Chun et al., 2020) and Baekduia (An et al., 2020).</title>
        <authorList>
            <person name="Vieira S."/>
            <person name="Huber K.J."/>
            <person name="Geppert A."/>
            <person name="Wolf J."/>
            <person name="Neumann-Schaal M."/>
            <person name="Muesken M."/>
            <person name="Overmann J."/>
        </authorList>
    </citation>
    <scope>NUCLEOTIDE SEQUENCE</scope>
    <source>
        <strain evidence="8">AEG42_29</strain>
    </source>
</reference>
<dbReference type="PANTHER" id="PTHR30461">
    <property type="entry name" value="DNA-INVERTASE FROM LAMBDOID PROPHAGE"/>
    <property type="match status" value="1"/>
</dbReference>
<dbReference type="EMBL" id="CP114014">
    <property type="protein sequence ID" value="XAY05933.1"/>
    <property type="molecule type" value="Genomic_DNA"/>
</dbReference>
<evidence type="ECO:0000256" key="1">
    <source>
        <dbReference type="ARBA" id="ARBA00009913"/>
    </source>
</evidence>
<keyword evidence="3" id="KW-0238">DNA-binding</keyword>
<keyword evidence="4" id="KW-0233">DNA recombination</keyword>
<dbReference type="Gene3D" id="1.10.10.60">
    <property type="entry name" value="Homeodomain-like"/>
    <property type="match status" value="1"/>
</dbReference>
<dbReference type="KEGG" id="parq:DSM112329_02794"/>
<dbReference type="InterPro" id="IPR009057">
    <property type="entry name" value="Homeodomain-like_sf"/>
</dbReference>
<dbReference type="InterPro" id="IPR006119">
    <property type="entry name" value="Resolv_N"/>
</dbReference>
<dbReference type="AlphaFoldDB" id="A0AAU7AWA5"/>
<evidence type="ECO:0000256" key="4">
    <source>
        <dbReference type="ARBA" id="ARBA00023172"/>
    </source>
</evidence>
<dbReference type="GO" id="GO:0015074">
    <property type="term" value="P:DNA integration"/>
    <property type="evidence" value="ECO:0007669"/>
    <property type="project" value="UniProtKB-KW"/>
</dbReference>
<dbReference type="PROSITE" id="PS51736">
    <property type="entry name" value="RECOMBINASES_3"/>
    <property type="match status" value="1"/>
</dbReference>
<comment type="similarity">
    <text evidence="1">Belongs to the site-specific recombinase resolvase family.</text>
</comment>
<dbReference type="InterPro" id="IPR006118">
    <property type="entry name" value="Recombinase_CS"/>
</dbReference>
<dbReference type="PROSITE" id="PS00398">
    <property type="entry name" value="RECOMBINASES_2"/>
    <property type="match status" value="1"/>
</dbReference>
<organism evidence="8">
    <name type="scientific">Paraconexibacter sp. AEG42_29</name>
    <dbReference type="NCBI Taxonomy" id="2997339"/>
    <lineage>
        <taxon>Bacteria</taxon>
        <taxon>Bacillati</taxon>
        <taxon>Actinomycetota</taxon>
        <taxon>Thermoleophilia</taxon>
        <taxon>Solirubrobacterales</taxon>
        <taxon>Paraconexibacteraceae</taxon>
        <taxon>Paraconexibacter</taxon>
    </lineage>
</organism>
<protein>
    <submittedName>
        <fullName evidence="8">DNA invertase</fullName>
    </submittedName>
</protein>
<feature type="active site" description="O-(5'-phospho-DNA)-serine intermediate" evidence="5 6">
    <location>
        <position position="31"/>
    </location>
</feature>
<evidence type="ECO:0000256" key="2">
    <source>
        <dbReference type="ARBA" id="ARBA00022908"/>
    </source>
</evidence>
<evidence type="ECO:0000313" key="8">
    <source>
        <dbReference type="EMBL" id="XAY05933.1"/>
    </source>
</evidence>
<dbReference type="InterPro" id="IPR050639">
    <property type="entry name" value="SSR_resolvase"/>
</dbReference>
<dbReference type="Gene3D" id="3.40.50.1390">
    <property type="entry name" value="Resolvase, N-terminal catalytic domain"/>
    <property type="match status" value="1"/>
</dbReference>
<dbReference type="SMART" id="SM00857">
    <property type="entry name" value="Resolvase"/>
    <property type="match status" value="1"/>
</dbReference>
<proteinExistence type="inferred from homology"/>
<dbReference type="SUPFAM" id="SSF46689">
    <property type="entry name" value="Homeodomain-like"/>
    <property type="match status" value="1"/>
</dbReference>
<evidence type="ECO:0000256" key="5">
    <source>
        <dbReference type="PIRSR" id="PIRSR606118-50"/>
    </source>
</evidence>
<dbReference type="CDD" id="cd03768">
    <property type="entry name" value="SR_ResInv"/>
    <property type="match status" value="1"/>
</dbReference>
<dbReference type="GO" id="GO:0003677">
    <property type="term" value="F:DNA binding"/>
    <property type="evidence" value="ECO:0007669"/>
    <property type="project" value="UniProtKB-KW"/>
</dbReference>
<dbReference type="CDD" id="cd00569">
    <property type="entry name" value="HTH_Hin_like"/>
    <property type="match status" value="1"/>
</dbReference>
<evidence type="ECO:0000256" key="6">
    <source>
        <dbReference type="PROSITE-ProRule" id="PRU10137"/>
    </source>
</evidence>
<evidence type="ECO:0000259" key="7">
    <source>
        <dbReference type="PROSITE" id="PS51736"/>
    </source>
</evidence>
<sequence>MGHSEVGPLPSSFGAGPATAPGIRVGYARVSTDEQDLTVQRNALAELGASRIYMDHGLTGTNRDRPGLREAMAACREGDTLIVTKLDRLARSLPDARDIVQELTERGVKLSLGGSVHDPSDPVGRLLFNVLAMIAEFESDLIRARTREGMKLAKARGRLRGKPPKLSRAQEAHLVKLHRAGEHTTSELAELFSVGRSTVYRALERDAARCEALAELVEFADEPAGSTHDPEP</sequence>
<dbReference type="Pfam" id="PF02796">
    <property type="entry name" value="HTH_7"/>
    <property type="match status" value="1"/>
</dbReference>